<evidence type="ECO:0000256" key="1">
    <source>
        <dbReference type="SAM" id="MobiDB-lite"/>
    </source>
</evidence>
<evidence type="ECO:0000256" key="2">
    <source>
        <dbReference type="SAM" id="Phobius"/>
    </source>
</evidence>
<keyword evidence="2" id="KW-1133">Transmembrane helix</keyword>
<dbReference type="Proteomes" id="UP000199607">
    <property type="component" value="Unassembled WGS sequence"/>
</dbReference>
<dbReference type="EMBL" id="FOTC01000001">
    <property type="protein sequence ID" value="SFK74038.1"/>
    <property type="molecule type" value="Genomic_DNA"/>
</dbReference>
<protein>
    <recommendedName>
        <fullName evidence="5">Transmembrane protein</fullName>
    </recommendedName>
</protein>
<keyword evidence="4" id="KW-1185">Reference proteome</keyword>
<evidence type="ECO:0000313" key="4">
    <source>
        <dbReference type="Proteomes" id="UP000199607"/>
    </source>
</evidence>
<feature type="transmembrane region" description="Helical" evidence="2">
    <location>
        <begin position="75"/>
        <end position="102"/>
    </location>
</feature>
<sequence length="305" mass="34583">MRARFRSNRSEQTGRHGTPGVGCRASSTETNETVPERDSSTPLSARRPLCSLVISLLSNCTFTLVSLLASLHHCLILLLFTLYLLFSTFSTSRTLVLVHLYLYDILFEFLFTLETECHLEQRTIKFYSGNAHRNWLFIYSFPWPFELSSSTRQLQRKPALTLSLNHDRLLWFSLTTLARRLLVSRWFSATFLSFSSSFSTGPKMSYTHVTLPRCTRLSTYSGNVHLDSSLSSRLVGVLENATSLSPDLQRKPALTHSYTRTVRSLLVVPRPSTVAFPDSTRLLIVGYRSAESTEDSLLARRVAVE</sequence>
<gene>
    <name evidence="3" type="ORF">SAMN04487950_0860</name>
</gene>
<keyword evidence="2" id="KW-0812">Transmembrane</keyword>
<proteinExistence type="predicted"/>
<name>A0A1I4BZ12_9EURY</name>
<accession>A0A1I4BZ12</accession>
<reference evidence="4" key="1">
    <citation type="submission" date="2016-10" db="EMBL/GenBank/DDBJ databases">
        <authorList>
            <person name="Varghese N."/>
            <person name="Submissions S."/>
        </authorList>
    </citation>
    <scope>NUCLEOTIDE SEQUENCE [LARGE SCALE GENOMIC DNA]</scope>
    <source>
        <strain evidence="4">CGMCC 1.7738</strain>
    </source>
</reference>
<evidence type="ECO:0000313" key="3">
    <source>
        <dbReference type="EMBL" id="SFK74038.1"/>
    </source>
</evidence>
<feature type="region of interest" description="Disordered" evidence="1">
    <location>
        <begin position="1"/>
        <end position="43"/>
    </location>
</feature>
<keyword evidence="2" id="KW-0472">Membrane</keyword>
<organism evidence="3 4">
    <name type="scientific">Halogranum rubrum</name>
    <dbReference type="NCBI Taxonomy" id="553466"/>
    <lineage>
        <taxon>Archaea</taxon>
        <taxon>Methanobacteriati</taxon>
        <taxon>Methanobacteriota</taxon>
        <taxon>Stenosarchaea group</taxon>
        <taxon>Halobacteria</taxon>
        <taxon>Halobacteriales</taxon>
        <taxon>Haloferacaceae</taxon>
    </lineage>
</organism>
<evidence type="ECO:0008006" key="5">
    <source>
        <dbReference type="Google" id="ProtNLM"/>
    </source>
</evidence>
<dbReference type="AlphaFoldDB" id="A0A1I4BZ12"/>